<feature type="compositionally biased region" description="Basic residues" evidence="1">
    <location>
        <begin position="197"/>
        <end position="206"/>
    </location>
</feature>
<reference evidence="2 3" key="1">
    <citation type="submission" date="2022-10" db="EMBL/GenBank/DDBJ databases">
        <title>WGS assembly of Paspalum vaginatum 540-79.</title>
        <authorList>
            <person name="Sun G."/>
            <person name="Wase N."/>
            <person name="Shu S."/>
            <person name="Jenkins J."/>
            <person name="Zhou B."/>
            <person name="Torres-Rodriguez J."/>
            <person name="Chen C."/>
            <person name="Sandor L."/>
            <person name="Plott C."/>
            <person name="Yoshinga Y."/>
            <person name="Daum C."/>
            <person name="Qi P."/>
            <person name="Barry K."/>
            <person name="Lipzen A."/>
            <person name="Berry L."/>
            <person name="Pedersen C."/>
            <person name="Gottilla T."/>
            <person name="Foltz A."/>
            <person name="Yu H."/>
            <person name="O'Malley R."/>
            <person name="Zhang C."/>
            <person name="Devos K."/>
            <person name="Sigmon B."/>
            <person name="Yu B."/>
            <person name="Obata T."/>
            <person name="Schmutz J."/>
            <person name="Schnable J."/>
        </authorList>
    </citation>
    <scope>NUCLEOTIDE SEQUENCE [LARGE SCALE GENOMIC DNA]</scope>
    <source>
        <strain evidence="3">cv. 540-79</strain>
    </source>
</reference>
<protein>
    <submittedName>
        <fullName evidence="2">Uncharacterized protein</fullName>
    </submittedName>
</protein>
<dbReference type="OrthoDB" id="721732at2759"/>
<organism evidence="2 3">
    <name type="scientific">Paspalum vaginatum</name>
    <name type="common">seashore paspalum</name>
    <dbReference type="NCBI Taxonomy" id="158149"/>
    <lineage>
        <taxon>Eukaryota</taxon>
        <taxon>Viridiplantae</taxon>
        <taxon>Streptophyta</taxon>
        <taxon>Embryophyta</taxon>
        <taxon>Tracheophyta</taxon>
        <taxon>Spermatophyta</taxon>
        <taxon>Magnoliopsida</taxon>
        <taxon>Liliopsida</taxon>
        <taxon>Poales</taxon>
        <taxon>Poaceae</taxon>
        <taxon>PACMAD clade</taxon>
        <taxon>Panicoideae</taxon>
        <taxon>Andropogonodae</taxon>
        <taxon>Paspaleae</taxon>
        <taxon>Paspalinae</taxon>
        <taxon>Paspalum</taxon>
    </lineage>
</organism>
<name>A0A9W7X8N8_9POAL</name>
<dbReference type="EMBL" id="MU630102">
    <property type="protein sequence ID" value="KAJ1254389.1"/>
    <property type="molecule type" value="Genomic_DNA"/>
</dbReference>
<feature type="compositionally biased region" description="Polar residues" evidence="1">
    <location>
        <begin position="74"/>
        <end position="85"/>
    </location>
</feature>
<evidence type="ECO:0000313" key="3">
    <source>
        <dbReference type="Proteomes" id="UP001164776"/>
    </source>
</evidence>
<evidence type="ECO:0000313" key="2">
    <source>
        <dbReference type="EMBL" id="KAJ1254389.1"/>
    </source>
</evidence>
<feature type="region of interest" description="Disordered" evidence="1">
    <location>
        <begin position="27"/>
        <end position="206"/>
    </location>
</feature>
<evidence type="ECO:0000256" key="1">
    <source>
        <dbReference type="SAM" id="MobiDB-lite"/>
    </source>
</evidence>
<dbReference type="AlphaFoldDB" id="A0A9W7X8N8"/>
<comment type="caution">
    <text evidence="2">The sequence shown here is derived from an EMBL/GenBank/DDBJ whole genome shotgun (WGS) entry which is preliminary data.</text>
</comment>
<gene>
    <name evidence="2" type="ORF">BS78_K072500</name>
</gene>
<keyword evidence="3" id="KW-1185">Reference proteome</keyword>
<dbReference type="Proteomes" id="UP001164776">
    <property type="component" value="Unassembled WGS sequence"/>
</dbReference>
<feature type="compositionally biased region" description="Pro residues" evidence="1">
    <location>
        <begin position="33"/>
        <end position="58"/>
    </location>
</feature>
<sequence>MAPQDHKAAYDKIAELCRRVTRSLSCRGDDVGHPPPQPMFVPPNPTPPRPPPVRPPVPLFAQTPPMTYPPPGTQYGTHVGSSSRHPTYHHDVFAAGTSRTRDVEWGYEAGTTPDDSYGAGHAPDSPPGAAEQMAQSLFASPPRHDEIGYSQLQEAPPHETQQSQDPPAPDAVPGRRTRQAPDPFSHGSRHTWAAQRAARRSKRGRS</sequence>
<accession>A0A9W7X8N8</accession>
<proteinExistence type="predicted"/>